<dbReference type="InterPro" id="IPR001119">
    <property type="entry name" value="SLH_dom"/>
</dbReference>
<feature type="domain" description="SLH" evidence="1">
    <location>
        <begin position="1310"/>
        <end position="1379"/>
    </location>
</feature>
<sequence>MHRSGRRRFRILRPHDGRPGGPRAPLLAALLSLFLIAGLWPPSVFTSLPQASAANETPLIVLDGFGGLGTEPDKPVLYGSPTITLSGSVAANIDPSGLRLRITNQGQTEDLASVKPIVDGTRFTFRDVPLRPDLNTIVFYDRQGVVERTLLTFYVRYNDTPLITELRVNDQPLSVLEDTPAIVTLPNPDRLTLYVDGRGVNLEQVWVKNNRTGDEAQADAVGGTFSVRLSAKTGENVLTFRAVKNNKEVVYLNRTVIVTLMSDGGDLLYDVRVGTGQNGAPVTTLSPDADPTQPTLVPVHKGTDAGGSVVVQLDDFSKNLQWTLALDISNPDRRPVTYEIVAVRTKPDGTQETYVLYRKSGTPLSPDATSGTKALFAPDKPDNEASVAWDVDRKSLLPFDPADRWALSARYWVEERIGGTWTLNPTEIAVKPAFFFRFVDASLPRFLAVTEAAGGKAWTDGGTVSLPTLPFELLLETRNMLDANGAFYATRFDVLWNETPLASGTDYSWKPERVDQATQTATVRLTLQALPGKNGTLTFAYQRDPSASNPDAVFSVRASVFTAPYVALSAILSGPKTVNVDRVLDLKGPDELNQLIGRVYNYALRKDGNDHPTNLTLTLNGVPIPRDQITIGTDGRVPTFTVEKKVFTGALKLVPGNNLFVVRLDDVPEARFQYEIRVLSGEAPMIQDFVLKTEQDGKAIELRPSGADNVYRTNAAYLRELSFRIPNPQEDMVLTITKNGRAIGSYRYTQGRWELQTGTGSLYQAYLDELQNRFNASIQGYGTSPNYHFPQTVSEKDPFSGGLTLSRYRQTLDAVKTLQNADDQDAALALLPFTLRRTGQTIYVLTLEDAQGRRAEATIVIERAAAGWKVLAPLKAKPTDPYPIVNSNAAVVKVFAEKATKVLIGKEEAKTSNTTKPDFVFNEKLGDEAPETYYVFTATVPLKPGLNKIPLTLTFADKTYKDEVLIYNANAPITGAEYYDTLGKKTSFTAFNKAVTLTFPKGTVLLKPPPKRFDDEVIDRQTDLYTDVPLYFGLANRTTGEVTEPGSSLASSLVLPANFIYASPLYYIDAGDVAAPGGRDPYLVSNTLGLRDFRSRAILRDNLVPSQRGTLTLAYDPSIVQQAANQLTVFYHDGTRWQNLGGVVDPKKHTITVPFKRFGYYMVMKLNQSFADVVNHPFAQPAMETMYAKGIMPNFSSSSFGAYRPVSRGELASDLVRALDLPINAGPYEDSEGRYPLEPSFYDVRPSGDTWDYAYRYIETAARAGIVSGKQPGYYYPDADVTRQEAAVMIARAMNLKLPATPEAAQAILAKQFTDVNQMHYYALQAIAAVTKAGLMQGSPVNPNDKKSLYTFNPRAPLTRAEMAVILQKMMVQLKKLPK</sequence>
<dbReference type="OrthoDB" id="2985276at2"/>
<evidence type="ECO:0000313" key="2">
    <source>
        <dbReference type="EMBL" id="OAR04849.1"/>
    </source>
</evidence>
<evidence type="ECO:0000259" key="1">
    <source>
        <dbReference type="PROSITE" id="PS51272"/>
    </source>
</evidence>
<dbReference type="PROSITE" id="PS51272">
    <property type="entry name" value="SLH"/>
    <property type="match status" value="3"/>
</dbReference>
<comment type="caution">
    <text evidence="2">The sequence shown here is derived from an EMBL/GenBank/DDBJ whole genome shotgun (WGS) entry which is preliminary data.</text>
</comment>
<accession>A0A179ISR7</accession>
<organism evidence="2 3">
    <name type="scientific">Hydrogenibacillus schlegelii</name>
    <name type="common">Bacillus schlegelii</name>
    <dbReference type="NCBI Taxonomy" id="1484"/>
    <lineage>
        <taxon>Bacteria</taxon>
        <taxon>Bacillati</taxon>
        <taxon>Bacillota</taxon>
        <taxon>Bacilli</taxon>
        <taxon>Bacillales</taxon>
        <taxon>Bacillales Family X. Incertae Sedis</taxon>
        <taxon>Hydrogenibacillus</taxon>
    </lineage>
</organism>
<dbReference type="RefSeq" id="WP_066199521.1">
    <property type="nucleotide sequence ID" value="NZ_CBCSAS010000007.1"/>
</dbReference>
<dbReference type="Proteomes" id="UP000243024">
    <property type="component" value="Unassembled WGS sequence"/>
</dbReference>
<reference evidence="2 3" key="1">
    <citation type="submission" date="2015-09" db="EMBL/GenBank/DDBJ databases">
        <title>Draft genome sequence of Hydrogenibacillus schlegelii DSM 2000.</title>
        <authorList>
            <person name="Hemp J."/>
        </authorList>
    </citation>
    <scope>NUCLEOTIDE SEQUENCE [LARGE SCALE GENOMIC DNA]</scope>
    <source>
        <strain evidence="2 3">MA 48</strain>
    </source>
</reference>
<evidence type="ECO:0000313" key="3">
    <source>
        <dbReference type="Proteomes" id="UP000243024"/>
    </source>
</evidence>
<dbReference type="STRING" id="1484.SA87_12300"/>
<feature type="domain" description="SLH" evidence="1">
    <location>
        <begin position="1166"/>
        <end position="1229"/>
    </location>
</feature>
<dbReference type="Pfam" id="PF00395">
    <property type="entry name" value="SLH"/>
    <property type="match status" value="3"/>
</dbReference>
<feature type="domain" description="SLH" evidence="1">
    <location>
        <begin position="1241"/>
        <end position="1304"/>
    </location>
</feature>
<name>A0A179ISR7_HYDSH</name>
<dbReference type="EMBL" id="JXBB01000010">
    <property type="protein sequence ID" value="OAR04849.1"/>
    <property type="molecule type" value="Genomic_DNA"/>
</dbReference>
<keyword evidence="3" id="KW-1185">Reference proteome</keyword>
<gene>
    <name evidence="2" type="ORF">SA87_12300</name>
</gene>
<proteinExistence type="predicted"/>
<protein>
    <recommendedName>
        <fullName evidence="1">SLH domain-containing protein</fullName>
    </recommendedName>
</protein>